<sequence length="365" mass="40143">MHPDDRRLALRALYDGLVTAGSGALMAEVVSAVTSRCEDAGMAISRAQVEETARMAWRSGLLTSLGEVWHVDGPAAFAVEVGADTFALACERVLVHALQQVYGAVDREAAAHVLFGDARRKEEVAAVLATLPTVPVLDTLPHPPLRELIGERAYELLGANIEEAPNGMAVSGEEARLLFEKGQEQRSRDFVKGAETLLLASRVQWHALRRGDFGATIEDLRWYVASALSAEAGARYIGREYEQAVPYYLAYFSMLRRGDRLWEDVNRLTIPMLSYYTILAARLEGVPDPASPNAGQPGYLAALVTTHENDQVVARWQTLASRLAEASQAVFEELVRRIETCSADPDTIRRSVEWMNGLALRSAHR</sequence>
<evidence type="ECO:0000313" key="1">
    <source>
        <dbReference type="EMBL" id="HEX70904.1"/>
    </source>
</evidence>
<comment type="caution">
    <text evidence="1">The sequence shown here is derived from an EMBL/GenBank/DDBJ whole genome shotgun (WGS) entry which is preliminary data.</text>
</comment>
<protein>
    <submittedName>
        <fullName evidence="1">Uncharacterized protein</fullName>
    </submittedName>
</protein>
<dbReference type="EMBL" id="DSID01000499">
    <property type="protein sequence ID" value="HEX70904.1"/>
    <property type="molecule type" value="Genomic_DNA"/>
</dbReference>
<dbReference type="AlphaFoldDB" id="A0A7C2WJJ8"/>
<name>A0A7C2WJJ8_9BACT</name>
<organism evidence="1">
    <name type="scientific">Thermorudis sp</name>
    <dbReference type="NCBI Taxonomy" id="1969470"/>
    <lineage>
        <taxon>Bacteria</taxon>
        <taxon>Pseudomonadati</taxon>
        <taxon>Thermomicrobiota</taxon>
        <taxon>Thermomicrobia</taxon>
        <taxon>Thermomicrobia incertae sedis</taxon>
        <taxon>Thermorudis</taxon>
    </lineage>
</organism>
<gene>
    <name evidence="1" type="ORF">ENP13_06630</name>
</gene>
<accession>A0A7C2WJJ8</accession>
<reference evidence="1" key="1">
    <citation type="journal article" date="2020" name="mSystems">
        <title>Genome- and Community-Level Interaction Insights into Carbon Utilization and Element Cycling Functions of Hydrothermarchaeota in Hydrothermal Sediment.</title>
        <authorList>
            <person name="Zhou Z."/>
            <person name="Liu Y."/>
            <person name="Xu W."/>
            <person name="Pan J."/>
            <person name="Luo Z.H."/>
            <person name="Li M."/>
        </authorList>
    </citation>
    <scope>NUCLEOTIDE SEQUENCE [LARGE SCALE GENOMIC DNA]</scope>
    <source>
        <strain evidence="1">SpSt-192</strain>
    </source>
</reference>
<proteinExistence type="predicted"/>